<protein>
    <submittedName>
        <fullName evidence="2">Nek kinase</fullName>
    </submittedName>
</protein>
<name>A0A2C6LA57_9APIC</name>
<feature type="region of interest" description="Disordered" evidence="1">
    <location>
        <begin position="1"/>
        <end position="85"/>
    </location>
</feature>
<feature type="region of interest" description="Disordered" evidence="1">
    <location>
        <begin position="100"/>
        <end position="131"/>
    </location>
</feature>
<comment type="caution">
    <text evidence="2">The sequence shown here is derived from an EMBL/GenBank/DDBJ whole genome shotgun (WGS) entry which is preliminary data.</text>
</comment>
<feature type="non-terminal residue" evidence="2">
    <location>
        <position position="1"/>
    </location>
</feature>
<feature type="compositionally biased region" description="Low complexity" evidence="1">
    <location>
        <begin position="424"/>
        <end position="441"/>
    </location>
</feature>
<feature type="non-terminal residue" evidence="2">
    <location>
        <position position="496"/>
    </location>
</feature>
<proteinExistence type="predicted"/>
<dbReference type="OrthoDB" id="10252354at2759"/>
<dbReference type="GO" id="GO:0016301">
    <property type="term" value="F:kinase activity"/>
    <property type="evidence" value="ECO:0007669"/>
    <property type="project" value="UniProtKB-KW"/>
</dbReference>
<dbReference type="VEuPathDB" id="ToxoDB:CSUI_001034"/>
<dbReference type="AlphaFoldDB" id="A0A2C6LA57"/>
<gene>
    <name evidence="2" type="ORF">CSUI_001034</name>
</gene>
<feature type="compositionally biased region" description="Basic and acidic residues" evidence="1">
    <location>
        <begin position="459"/>
        <end position="478"/>
    </location>
</feature>
<evidence type="ECO:0000256" key="1">
    <source>
        <dbReference type="SAM" id="MobiDB-lite"/>
    </source>
</evidence>
<evidence type="ECO:0000313" key="2">
    <source>
        <dbReference type="EMBL" id="PHJ25107.1"/>
    </source>
</evidence>
<sequence>KEEKRRRERQKESDIYHESREAEEEDSGRFRRNRFRQQEDTPGRRIQTDSCLSGVCTPEEDDQHQASSSTSAVPSSSSLSSSSFSSSTSYSSVLLRSSPSSSSSLLLIPPPRLSGVGDEMPRSFPFERRETEKETSLEKVKIVFNPMLMKAVVYISQLCSYVSFCRTKQALDFFFSFISHFILTLRVLLGRKRKNEKEEGQGKTMKTMKKNEREGHHGDGRTGSKEEVARKRQKTEVQEKEDTEGEESSRRQRGGGGEEEWEVSILLKFIDLVWRKSIALQVTDSRVLCFLHDRAPFFPLVIFHPSTCDHQLSVVTEKILDHSVSISLSESSSSCKISLPLYFLNSPHFTASLPAFSSSSFSPSVRRKASFFQRRDDSKEKILKAANKILCTKRQKTSISPFAHKRWRGDSHDSEYSQFRGESESCFSSTPSPSSASMCRHTGTEDEEEEESRTKKRRPTETSKEKTTGRGHLKRENSSEGVLKRRREREGVDTLG</sequence>
<feature type="compositionally biased region" description="Basic and acidic residues" evidence="1">
    <location>
        <begin position="36"/>
        <end position="47"/>
    </location>
</feature>
<keyword evidence="2" id="KW-0808">Transferase</keyword>
<feature type="compositionally biased region" description="Basic and acidic residues" evidence="1">
    <location>
        <begin position="119"/>
        <end position="131"/>
    </location>
</feature>
<feature type="compositionally biased region" description="Basic and acidic residues" evidence="1">
    <location>
        <begin position="209"/>
        <end position="240"/>
    </location>
</feature>
<organism evidence="2 3">
    <name type="scientific">Cystoisospora suis</name>
    <dbReference type="NCBI Taxonomy" id="483139"/>
    <lineage>
        <taxon>Eukaryota</taxon>
        <taxon>Sar</taxon>
        <taxon>Alveolata</taxon>
        <taxon>Apicomplexa</taxon>
        <taxon>Conoidasida</taxon>
        <taxon>Coccidia</taxon>
        <taxon>Eucoccidiorida</taxon>
        <taxon>Eimeriorina</taxon>
        <taxon>Sarcocystidae</taxon>
        <taxon>Cystoisospora</taxon>
    </lineage>
</organism>
<accession>A0A2C6LA57</accession>
<dbReference type="EMBL" id="MIGC01000418">
    <property type="protein sequence ID" value="PHJ25107.1"/>
    <property type="molecule type" value="Genomic_DNA"/>
</dbReference>
<reference evidence="2 3" key="1">
    <citation type="journal article" date="2017" name="Int. J. Parasitol.">
        <title>The genome of the protozoan parasite Cystoisospora suis and a reverse vaccinology approach to identify vaccine candidates.</title>
        <authorList>
            <person name="Palmieri N."/>
            <person name="Shrestha A."/>
            <person name="Ruttkowski B."/>
            <person name="Beck T."/>
            <person name="Vogl C."/>
            <person name="Tomley F."/>
            <person name="Blake D.P."/>
            <person name="Joachim A."/>
        </authorList>
    </citation>
    <scope>NUCLEOTIDE SEQUENCE [LARGE SCALE GENOMIC DNA]</scope>
    <source>
        <strain evidence="2 3">Wien I</strain>
    </source>
</reference>
<dbReference type="Proteomes" id="UP000221165">
    <property type="component" value="Unassembled WGS sequence"/>
</dbReference>
<feature type="compositionally biased region" description="Basic and acidic residues" evidence="1">
    <location>
        <begin position="1"/>
        <end position="20"/>
    </location>
</feature>
<keyword evidence="2" id="KW-0418">Kinase</keyword>
<dbReference type="GeneID" id="94424451"/>
<feature type="region of interest" description="Disordered" evidence="1">
    <location>
        <begin position="422"/>
        <end position="496"/>
    </location>
</feature>
<evidence type="ECO:0000313" key="3">
    <source>
        <dbReference type="Proteomes" id="UP000221165"/>
    </source>
</evidence>
<dbReference type="RefSeq" id="XP_067926779.1">
    <property type="nucleotide sequence ID" value="XM_068061240.1"/>
</dbReference>
<feature type="compositionally biased region" description="Low complexity" evidence="1">
    <location>
        <begin position="67"/>
        <end position="85"/>
    </location>
</feature>
<feature type="region of interest" description="Disordered" evidence="1">
    <location>
        <begin position="194"/>
        <end position="256"/>
    </location>
</feature>
<keyword evidence="3" id="KW-1185">Reference proteome</keyword>